<evidence type="ECO:0000313" key="5">
    <source>
        <dbReference type="EMBL" id="CDH00751.1"/>
    </source>
</evidence>
<dbReference type="Pfam" id="PF00717">
    <property type="entry name" value="Peptidase_S24"/>
    <property type="match status" value="1"/>
</dbReference>
<organism evidence="5">
    <name type="scientific">Xenorhabdus bovienii str. feltiae Moldova</name>
    <dbReference type="NCBI Taxonomy" id="1398200"/>
    <lineage>
        <taxon>Bacteria</taxon>
        <taxon>Pseudomonadati</taxon>
        <taxon>Pseudomonadota</taxon>
        <taxon>Gammaproteobacteria</taxon>
        <taxon>Enterobacterales</taxon>
        <taxon>Morganellaceae</taxon>
        <taxon>Xenorhabdus</taxon>
    </lineage>
</organism>
<dbReference type="PANTHER" id="PTHR40661:SF3">
    <property type="entry name" value="FELS-1 PROPHAGE TRANSCRIPTIONAL REGULATOR"/>
    <property type="match status" value="1"/>
</dbReference>
<dbReference type="EMBL" id="CBSV010000086">
    <property type="protein sequence ID" value="CDH00751.1"/>
    <property type="molecule type" value="Genomic_DNA"/>
</dbReference>
<dbReference type="PANTHER" id="PTHR40661">
    <property type="match status" value="1"/>
</dbReference>
<accession>A0A077NT47</accession>
<reference evidence="5" key="1">
    <citation type="submission" date="2013-07" db="EMBL/GenBank/DDBJ databases">
        <title>Sub-species coevolution in mutualistic symbiosis.</title>
        <authorList>
            <person name="Murfin K."/>
            <person name="Klassen J."/>
            <person name="Lee M."/>
            <person name="Forst S."/>
            <person name="Stock P."/>
            <person name="Goodrich-Blair H."/>
        </authorList>
    </citation>
    <scope>NUCLEOTIDE SEQUENCE [LARGE SCALE GENOMIC DNA]</scope>
    <source>
        <strain evidence="5">Feltiae Moldova</strain>
    </source>
</reference>
<evidence type="ECO:0000256" key="3">
    <source>
        <dbReference type="ARBA" id="ARBA00023163"/>
    </source>
</evidence>
<dbReference type="InterPro" id="IPR001387">
    <property type="entry name" value="Cro/C1-type_HTH"/>
</dbReference>
<dbReference type="GO" id="GO:0003677">
    <property type="term" value="F:DNA binding"/>
    <property type="evidence" value="ECO:0007669"/>
    <property type="project" value="UniProtKB-KW"/>
</dbReference>
<keyword evidence="3" id="KW-0804">Transcription</keyword>
<keyword evidence="2" id="KW-0238">DNA-binding</keyword>
<sequence>MNTELDLYEIRRKKLLELVSQYETQEEFSRAIGKDKSYVSRMLYPPTKLGYKRIGDKMVHAIQKALNLPAGWMDGIVDMAVTIEPKRNFQYYKVEVFDVQASAGIGVMVRDEFIETIRSIEYTNEEAKSLFGGRPASHIKMIAVNGDSMSGTFETRDQIFVDVSVNHFDGDGIYIFVLGNQLYIKRLQLQYKKMAIISDNKKYETWYLDENEINELFIQGKVLVSQSRAYKFHG</sequence>
<comment type="caution">
    <text evidence="5">The sequence shown here is derived from an EMBL/GenBank/DDBJ whole genome shotgun (WGS) entry which is preliminary data.</text>
</comment>
<dbReference type="InterPro" id="IPR039418">
    <property type="entry name" value="LexA-like"/>
</dbReference>
<dbReference type="SUPFAM" id="SSF51306">
    <property type="entry name" value="LexA/Signal peptidase"/>
    <property type="match status" value="1"/>
</dbReference>
<proteinExistence type="predicted"/>
<dbReference type="CDD" id="cd06529">
    <property type="entry name" value="S24_LexA-like"/>
    <property type="match status" value="1"/>
</dbReference>
<dbReference type="InterPro" id="IPR015927">
    <property type="entry name" value="Peptidase_S24_S26A/B/C"/>
</dbReference>
<protein>
    <submittedName>
        <fullName evidence="5">26 kDa repressor protein</fullName>
    </submittedName>
</protein>
<keyword evidence="1" id="KW-0805">Transcription regulation</keyword>
<gene>
    <name evidence="5" type="primary">CI-HTT</name>
    <name evidence="5" type="ORF">XBFM1_1760013</name>
</gene>
<dbReference type="AlphaFoldDB" id="A0A077NT47"/>
<feature type="domain" description="Peptidase S24/S26A/S26B/S26C" evidence="4">
    <location>
        <begin position="100"/>
        <end position="222"/>
    </location>
</feature>
<dbReference type="CDD" id="cd00093">
    <property type="entry name" value="HTH_XRE"/>
    <property type="match status" value="1"/>
</dbReference>
<dbReference type="RefSeq" id="WP_038223589.1">
    <property type="nucleotide sequence ID" value="NZ_CAWLWD010000155.1"/>
</dbReference>
<dbReference type="InterPro" id="IPR036286">
    <property type="entry name" value="LexA/Signal_pep-like_sf"/>
</dbReference>
<evidence type="ECO:0000256" key="1">
    <source>
        <dbReference type="ARBA" id="ARBA00023015"/>
    </source>
</evidence>
<dbReference type="Gene3D" id="2.10.109.10">
    <property type="entry name" value="Umud Fragment, subunit A"/>
    <property type="match status" value="1"/>
</dbReference>
<evidence type="ECO:0000259" key="4">
    <source>
        <dbReference type="Pfam" id="PF00717"/>
    </source>
</evidence>
<name>A0A077NT47_XENBV</name>
<dbReference type="Proteomes" id="UP000028487">
    <property type="component" value="Unassembled WGS sequence"/>
</dbReference>
<dbReference type="HOGENOM" id="CLU_066192_1_2_6"/>
<evidence type="ECO:0000256" key="2">
    <source>
        <dbReference type="ARBA" id="ARBA00023125"/>
    </source>
</evidence>